<dbReference type="InterPro" id="IPR009010">
    <property type="entry name" value="Asp_de-COase-like_dom_sf"/>
</dbReference>
<dbReference type="RefSeq" id="WP_422918224.1">
    <property type="nucleotide sequence ID" value="NZ_JAMZEJ010000001.1"/>
</dbReference>
<dbReference type="Gene3D" id="2.40.40.20">
    <property type="match status" value="1"/>
</dbReference>
<dbReference type="Proteomes" id="UP001524547">
    <property type="component" value="Unassembled WGS sequence"/>
</dbReference>
<proteinExistence type="predicted"/>
<feature type="domain" description="4Fe-4S ferredoxin-type" evidence="2">
    <location>
        <begin position="874"/>
        <end position="903"/>
    </location>
</feature>
<dbReference type="SUPFAM" id="SSF54862">
    <property type="entry name" value="4Fe-4S ferredoxins"/>
    <property type="match status" value="1"/>
</dbReference>
<dbReference type="InterPro" id="IPR017896">
    <property type="entry name" value="4Fe4S_Fe-S-bd"/>
</dbReference>
<dbReference type="SUPFAM" id="SSF50692">
    <property type="entry name" value="ADC-like"/>
    <property type="match status" value="1"/>
</dbReference>
<gene>
    <name evidence="3" type="ORF">NFI88_01355</name>
</gene>
<evidence type="ECO:0000313" key="4">
    <source>
        <dbReference type="Proteomes" id="UP001524547"/>
    </source>
</evidence>
<dbReference type="SUPFAM" id="SSF53706">
    <property type="entry name" value="Formate dehydrogenase/DMSO reductase, domains 1-3"/>
    <property type="match status" value="1"/>
</dbReference>
<evidence type="ECO:0000259" key="2">
    <source>
        <dbReference type="PROSITE" id="PS51379"/>
    </source>
</evidence>
<keyword evidence="4" id="KW-1185">Reference proteome</keyword>
<feature type="domain" description="4Fe-4S ferredoxin-type" evidence="2">
    <location>
        <begin position="787"/>
        <end position="817"/>
    </location>
</feature>
<dbReference type="Gene3D" id="3.30.70.20">
    <property type="match status" value="2"/>
</dbReference>
<dbReference type="NCBIfam" id="TIGR04519">
    <property type="entry name" value="MoCo_extend_TAT"/>
    <property type="match status" value="1"/>
</dbReference>
<feature type="region of interest" description="Disordered" evidence="1">
    <location>
        <begin position="1"/>
        <end position="23"/>
    </location>
</feature>
<dbReference type="Gene3D" id="3.40.50.740">
    <property type="match status" value="1"/>
</dbReference>
<organism evidence="3 4">
    <name type="scientific">Rhizosaccharibacter radicis</name>
    <dbReference type="NCBI Taxonomy" id="2782605"/>
    <lineage>
        <taxon>Bacteria</taxon>
        <taxon>Pseudomonadati</taxon>
        <taxon>Pseudomonadota</taxon>
        <taxon>Alphaproteobacteria</taxon>
        <taxon>Acetobacterales</taxon>
        <taxon>Acetobacteraceae</taxon>
        <taxon>Rhizosaccharibacter</taxon>
    </lineage>
</organism>
<sequence>MRKVSPPSPGAARPEPLDPGDLPALRQRLRADGGKAWRSFDQVADTDAFRRFLQEEYPSAARLVGSMERRRFFRVMVASLALAGLGGCDDDDDAGSRTEDGRTEEVPFVREPEHQKLGGLMRYNSGALLDGHANGVRVLVRDGRPLKIEGNPDHPWSLGGTDTFAQASVLGLYDPYRSQAVLHQGRPSSWGAFRAALAGPLAAHAADGGQGLHLLTPPVTSPTVLAQIEALRRRFPAMRWHGWSAVSRDALFAGTQAAFGQRLEPRYHLDRARVLVSLDGELLDPGAAQIGQARRWSDARRAGIAAGRLPVLHAVAPTPGLTTARADHPLAAGQEAIARIAAVLLASAGGGTPDLSSLPDPAQASWTRRAAAALGRARGEGLVIAGPAQPPALHVLAHRINGMLGNTGRTVGFTDPAAAPAESLAALADSMDRGQVRTLLMLGVNPAYDAPADLEFDRRLERVGLTIHAGEEVDETAARSHWHLPLAHPLESWGDARAVDGTVTAIQPTIAPLYNGRSMSEILSVLADAEPRGGLAILRDHWLGRWRDEDDRGDAAREGRWREMLLRGFLPDAALPERPVTLRDAAAGGQTGGQTAGDGASAEARAAAAGTVELLFRPDAGVRGGAGSNNAWLQELPRPLTKLVWDNAVLVSPSLAEREGLRTGDVVRLERDGRAVEGPAWIMPGQADASVTLLLGYGRRMPDALADGLGYDATPLRRSDAPWSAAGATLRRTGRRVELATTQDHGSMEGHDLARARPLDAPAAETAATPVPAVPAAEAGAAGDRAWGMVIDLDSCIGCNACVVSCQAENNIAVVGKEEAARGRDMHWLRIDRYYEGEPDAPDTRFQPVPCMHCEDAPCEVGCPVEATLHDHEGLNVMVYNRCVGTRACSGYCPYKVRRFNWLDYSAGASPTMQLQRNPDVTVRSAGVMEKCTYCVQRIAEARIESDRTNTPIPDGAVQTACQTACPTRAITFGNLADGNSAVAARRRDARNYALLGELGVKPRTTYLSAVTPPTGGAEG</sequence>
<dbReference type="CDD" id="cd10551">
    <property type="entry name" value="PsrB"/>
    <property type="match status" value="1"/>
</dbReference>
<dbReference type="Gene3D" id="2.20.25.90">
    <property type="entry name" value="ADC-like domains"/>
    <property type="match status" value="1"/>
</dbReference>
<protein>
    <submittedName>
        <fullName evidence="3">TAT-variant-translocated molybdopterin oxidoreductase</fullName>
    </submittedName>
</protein>
<dbReference type="InterPro" id="IPR030948">
    <property type="entry name" value="TAT_var_transloc_signal_dom"/>
</dbReference>
<name>A0ABT1VU67_9PROT</name>
<dbReference type="EMBL" id="JAMZEJ010000001">
    <property type="protein sequence ID" value="MCQ8239487.1"/>
    <property type="molecule type" value="Genomic_DNA"/>
</dbReference>
<dbReference type="PANTHER" id="PTHR42783:SF3">
    <property type="entry name" value="GLUTAMATE SYNTHASE [NADPH] SMALL CHAIN-RELATED"/>
    <property type="match status" value="1"/>
</dbReference>
<reference evidence="3 4" key="1">
    <citation type="submission" date="2022-06" db="EMBL/GenBank/DDBJ databases">
        <title>Rhizosaccharibacter gen. nov. sp. nov. KSS12, endophytic bacteria isolated from sugarcane.</title>
        <authorList>
            <person name="Pitiwittayakul N."/>
        </authorList>
    </citation>
    <scope>NUCLEOTIDE SEQUENCE [LARGE SCALE GENOMIC DNA]</scope>
    <source>
        <strain evidence="3 4">KSS12</strain>
    </source>
</reference>
<dbReference type="Pfam" id="PF13247">
    <property type="entry name" value="Fer4_11"/>
    <property type="match status" value="1"/>
</dbReference>
<dbReference type="PANTHER" id="PTHR42783">
    <property type="entry name" value="GLUTAMATE SYNTHASE [NADPH] SMALL CHAIN"/>
    <property type="match status" value="1"/>
</dbReference>
<comment type="caution">
    <text evidence="3">The sequence shown here is derived from an EMBL/GenBank/DDBJ whole genome shotgun (WGS) entry which is preliminary data.</text>
</comment>
<evidence type="ECO:0000256" key="1">
    <source>
        <dbReference type="SAM" id="MobiDB-lite"/>
    </source>
</evidence>
<dbReference type="PROSITE" id="PS51379">
    <property type="entry name" value="4FE4S_FER_2"/>
    <property type="match status" value="2"/>
</dbReference>
<accession>A0ABT1VU67</accession>
<evidence type="ECO:0000313" key="3">
    <source>
        <dbReference type="EMBL" id="MCQ8239487.1"/>
    </source>
</evidence>
<dbReference type="CDD" id="cd02784">
    <property type="entry name" value="MopB_CT_PHLH"/>
    <property type="match status" value="1"/>
</dbReference>